<dbReference type="CDD" id="cd00200">
    <property type="entry name" value="WD40"/>
    <property type="match status" value="2"/>
</dbReference>
<gene>
    <name evidence="5" type="ORF">TKK_007345</name>
</gene>
<dbReference type="Pfam" id="PF04564">
    <property type="entry name" value="U-box"/>
    <property type="match status" value="1"/>
</dbReference>
<feature type="repeat" description="WD" evidence="3">
    <location>
        <begin position="441"/>
        <end position="482"/>
    </location>
</feature>
<dbReference type="InterPro" id="IPR013083">
    <property type="entry name" value="Znf_RING/FYVE/PHD"/>
</dbReference>
<dbReference type="PROSITE" id="PS50294">
    <property type="entry name" value="WD_REPEATS_REGION"/>
    <property type="match status" value="11"/>
</dbReference>
<feature type="repeat" description="WD" evidence="3">
    <location>
        <begin position="530"/>
        <end position="562"/>
    </location>
</feature>
<dbReference type="Gene3D" id="2.130.10.10">
    <property type="entry name" value="YVTN repeat-like/Quinoprotein amine dehydrogenase"/>
    <property type="match status" value="6"/>
</dbReference>
<dbReference type="InterPro" id="IPR020472">
    <property type="entry name" value="WD40_PAC1"/>
</dbReference>
<evidence type="ECO:0000256" key="1">
    <source>
        <dbReference type="ARBA" id="ARBA00022574"/>
    </source>
</evidence>
<dbReference type="Gene3D" id="1.10.150.50">
    <property type="entry name" value="Transcription Factor, Ets-1"/>
    <property type="match status" value="1"/>
</dbReference>
<keyword evidence="1 3" id="KW-0853">WD repeat</keyword>
<dbReference type="SUPFAM" id="SSF50978">
    <property type="entry name" value="WD40 repeat-like"/>
    <property type="match status" value="2"/>
</dbReference>
<feature type="domain" description="U-box" evidence="4">
    <location>
        <begin position="840"/>
        <end position="914"/>
    </location>
</feature>
<dbReference type="CDD" id="cd16655">
    <property type="entry name" value="RING-Ubox_WDSUB1-like"/>
    <property type="match status" value="1"/>
</dbReference>
<dbReference type="SUPFAM" id="SSF50960">
    <property type="entry name" value="TolB, C-terminal domain"/>
    <property type="match status" value="1"/>
</dbReference>
<dbReference type="InterPro" id="IPR003613">
    <property type="entry name" value="Ubox_domain"/>
</dbReference>
<feature type="repeat" description="WD" evidence="3">
    <location>
        <begin position="60"/>
        <end position="101"/>
    </location>
</feature>
<dbReference type="InterPro" id="IPR036322">
    <property type="entry name" value="WD40_repeat_dom_sf"/>
</dbReference>
<dbReference type="Gene3D" id="3.30.40.10">
    <property type="entry name" value="Zinc/RING finger domain, C3HC4 (zinc finger)"/>
    <property type="match status" value="1"/>
</dbReference>
<feature type="repeat" description="WD" evidence="3">
    <location>
        <begin position="265"/>
        <end position="306"/>
    </location>
</feature>
<dbReference type="SUPFAM" id="SSF57850">
    <property type="entry name" value="RING/U-box"/>
    <property type="match status" value="1"/>
</dbReference>
<dbReference type="SMART" id="SM00504">
    <property type="entry name" value="Ubox"/>
    <property type="match status" value="1"/>
</dbReference>
<dbReference type="PROSITE" id="PS51698">
    <property type="entry name" value="U_BOX"/>
    <property type="match status" value="1"/>
</dbReference>
<evidence type="ECO:0000259" key="4">
    <source>
        <dbReference type="PROSITE" id="PS51698"/>
    </source>
</evidence>
<feature type="repeat" description="WD" evidence="3">
    <location>
        <begin position="14"/>
        <end position="45"/>
    </location>
</feature>
<sequence>MSQYTADVQALQTLTVHTSDINSVDFAGDSILVTGSGDKKVRVWEWQQGQGFIEAAFSPFIGHKYGITSVKVSPQSTMLASASIDGTTQLWNLRSGSKIHTLVQAGGEAVRVCKFSPDSSLLVTAGDNGQVCLWDLVRRTLIRCFQRHEGAIQCICFTPDSNWLLTSCTLGVLQLFCCNEIIESCPSRSQFINAYAQVDDAHDLGVVYCDFSPVQEATSNEPFSKLYQLLTCGNDNRVKLWEVKVMQDKAEAQPMSASIELCRVLEKHSSALTCVRFSSNGMYAASSGLDKTCVVWEIGTGRVVSVLTGHSRYVACCAFSKNGNMLATGSNDKKVIVWDLTGNLSLDSEVLRHNGGVKLHNSEKSLIQETDVVKHAETSGNDVKLVQKLDEHNGAVNSVCMFGNRLVASASSDKLVRVWSVKYDEEGESMDVFQEMSYNPLDGHTFSVNFVEFSPCGTKLASCSMDGNTIIWDIETGTQVRTSFVNSGTAVRVCRWSPDGSKIATAGDDEKTIVWDLETMDETSEPFSVMEGHAEAITAIAFTPDSRYIATACNEGTWRLYDARAQEPGPALLCCDSSHDLGVQSCDFSPTTGPFTMTGSRDASSGAGKECYLLASCGNDSLIRLWKIIAIDEELAQLQQANSAGGSSGNSSERLTFRPRRQFTGHGGNVMCVRFSPVHGEILGSVATDRTARLWSVHTGICLHVLENHESLVTTCAFSEDTSFFLTGALDKTVLIWKLPDQLVSQSILIDRLRNTRKKVADWAVDDVAKWLIEVDLPDLVKNIQALSINGRMLLRIPVEIIVAKLQFDHGEEVLEAFRKQLYWLKCEDSNTFNITDETVIPDEFLCPITHEIMREPVQCSDGFTYERAAINEWFLCGKFTSPMTNEPLATTGLMTNVQLRNAIFTLLHGEGPNAG</sequence>
<dbReference type="Proteomes" id="UP001627154">
    <property type="component" value="Unassembled WGS sequence"/>
</dbReference>
<evidence type="ECO:0000313" key="6">
    <source>
        <dbReference type="Proteomes" id="UP001627154"/>
    </source>
</evidence>
<dbReference type="SMART" id="SM00320">
    <property type="entry name" value="WD40"/>
    <property type="match status" value="14"/>
</dbReference>
<feature type="repeat" description="WD" evidence="3">
    <location>
        <begin position="103"/>
        <end position="136"/>
    </location>
</feature>
<evidence type="ECO:0000256" key="3">
    <source>
        <dbReference type="PROSITE-ProRule" id="PRU00221"/>
    </source>
</evidence>
<feature type="repeat" description="WD" evidence="3">
    <location>
        <begin position="307"/>
        <end position="348"/>
    </location>
</feature>
<dbReference type="Pfam" id="PF00400">
    <property type="entry name" value="WD40"/>
    <property type="match status" value="12"/>
</dbReference>
<feature type="repeat" description="WD" evidence="3">
    <location>
        <begin position="706"/>
        <end position="747"/>
    </location>
</feature>
<name>A0ABD2X1V5_9HYME</name>
<evidence type="ECO:0000256" key="2">
    <source>
        <dbReference type="ARBA" id="ARBA00022737"/>
    </source>
</evidence>
<dbReference type="InterPro" id="IPR019775">
    <property type="entry name" value="WD40_repeat_CS"/>
</dbReference>
<dbReference type="SUPFAM" id="SSF47769">
    <property type="entry name" value="SAM/Pointed domain"/>
    <property type="match status" value="1"/>
</dbReference>
<dbReference type="PANTHER" id="PTHR19848:SF8">
    <property type="entry name" value="F-BOX AND WD REPEAT DOMAIN CONTAINING 7"/>
    <property type="match status" value="1"/>
</dbReference>
<evidence type="ECO:0000313" key="5">
    <source>
        <dbReference type="EMBL" id="KAL3399120.1"/>
    </source>
</evidence>
<accession>A0ABD2X1V5</accession>
<dbReference type="InterPro" id="IPR013761">
    <property type="entry name" value="SAM/pointed_sf"/>
</dbReference>
<dbReference type="InterPro" id="IPR001680">
    <property type="entry name" value="WD40_rpt"/>
</dbReference>
<dbReference type="PANTHER" id="PTHR19848">
    <property type="entry name" value="WD40 REPEAT PROTEIN"/>
    <property type="match status" value="1"/>
</dbReference>
<dbReference type="PROSITE" id="PS00678">
    <property type="entry name" value="WD_REPEATS_1"/>
    <property type="match status" value="6"/>
</dbReference>
<dbReference type="PRINTS" id="PR00320">
    <property type="entry name" value="GPROTEINBRPT"/>
</dbReference>
<reference evidence="5 6" key="1">
    <citation type="journal article" date="2024" name="bioRxiv">
        <title>A reference genome for Trichogramma kaykai: A tiny desert-dwelling parasitoid wasp with competing sex-ratio distorters.</title>
        <authorList>
            <person name="Culotta J."/>
            <person name="Lindsey A.R."/>
        </authorList>
    </citation>
    <scope>NUCLEOTIDE SEQUENCE [LARGE SCALE GENOMIC DNA]</scope>
    <source>
        <strain evidence="5 6">KSX58</strain>
    </source>
</reference>
<dbReference type="InterPro" id="IPR015943">
    <property type="entry name" value="WD40/YVTN_repeat-like_dom_sf"/>
</dbReference>
<keyword evidence="6" id="KW-1185">Reference proteome</keyword>
<protein>
    <recommendedName>
        <fullName evidence="4">U-box domain-containing protein</fullName>
    </recommendedName>
</protein>
<feature type="repeat" description="WD" evidence="3">
    <location>
        <begin position="484"/>
        <end position="525"/>
    </location>
</feature>
<dbReference type="EMBL" id="JBJJXI010000058">
    <property type="protein sequence ID" value="KAL3399120.1"/>
    <property type="molecule type" value="Genomic_DNA"/>
</dbReference>
<keyword evidence="2" id="KW-0677">Repeat</keyword>
<feature type="repeat" description="WD" evidence="3">
    <location>
        <begin position="389"/>
        <end position="429"/>
    </location>
</feature>
<feature type="repeat" description="WD" evidence="3">
    <location>
        <begin position="663"/>
        <end position="705"/>
    </location>
</feature>
<dbReference type="AlphaFoldDB" id="A0ABD2X1V5"/>
<organism evidence="5 6">
    <name type="scientific">Trichogramma kaykai</name>
    <dbReference type="NCBI Taxonomy" id="54128"/>
    <lineage>
        <taxon>Eukaryota</taxon>
        <taxon>Metazoa</taxon>
        <taxon>Ecdysozoa</taxon>
        <taxon>Arthropoda</taxon>
        <taxon>Hexapoda</taxon>
        <taxon>Insecta</taxon>
        <taxon>Pterygota</taxon>
        <taxon>Neoptera</taxon>
        <taxon>Endopterygota</taxon>
        <taxon>Hymenoptera</taxon>
        <taxon>Apocrita</taxon>
        <taxon>Proctotrupomorpha</taxon>
        <taxon>Chalcidoidea</taxon>
        <taxon>Trichogrammatidae</taxon>
        <taxon>Trichogramma</taxon>
    </lineage>
</organism>
<dbReference type="PROSITE" id="PS50082">
    <property type="entry name" value="WD_REPEATS_2"/>
    <property type="match status" value="11"/>
</dbReference>
<comment type="caution">
    <text evidence="5">The sequence shown here is derived from an EMBL/GenBank/DDBJ whole genome shotgun (WGS) entry which is preliminary data.</text>
</comment>
<proteinExistence type="predicted"/>